<evidence type="ECO:0000313" key="1">
    <source>
        <dbReference type="EMBL" id="QCC55735.1"/>
    </source>
</evidence>
<protein>
    <submittedName>
        <fullName evidence="1">Putative selenium-dependent hydroxylase accessory protein YqeC</fullName>
    </submittedName>
</protein>
<dbReference type="Pfam" id="PF19842">
    <property type="entry name" value="YqeC"/>
    <property type="match status" value="1"/>
</dbReference>
<dbReference type="AlphaFoldDB" id="A0A4D6HQI7"/>
<dbReference type="NCBIfam" id="TIGR03172">
    <property type="entry name" value="selenium cofactor biosynthesis protein YqeC"/>
    <property type="match status" value="1"/>
</dbReference>
<dbReference type="Proteomes" id="UP000296822">
    <property type="component" value="Chromosome"/>
</dbReference>
<gene>
    <name evidence="1" type="primary">yqeC</name>
    <name evidence="1" type="ORF">DV706_15410</name>
</gene>
<accession>A0A4D6HQI7</accession>
<dbReference type="InterPro" id="IPR017587">
    <property type="entry name" value="YqeC"/>
</dbReference>
<dbReference type="GeneID" id="39852656"/>
<sequence length="252" mass="27379">MELTRELEADAALTCVVGAGGKKSTLYELAGRLERTVVTATVRIPIFDREVADVWVTDDPIAALERASADDRDLEWPLGLVPEQERDDRYRGYDPETVDRIAGASAVDHVLVKADGARTRLLKAPNEREPQLPSGVETVLAIASVDAVGRPLEESVVHRPERVAAATGRAVGEPIEPADVATILTSPDGGLKDVPEEATYIPVLNMVDDDDALETAREIATHVLEKRAATHRVSRVVLTSMLADEPLIEIRR</sequence>
<reference evidence="1 2" key="1">
    <citation type="journal article" date="2019" name="Nat. Commun.">
        <title>A new type of DNA phosphorothioation-based antiviral system in archaea.</title>
        <authorList>
            <person name="Xiong L."/>
            <person name="Liu S."/>
            <person name="Chen S."/>
            <person name="Xiao Y."/>
            <person name="Zhu B."/>
            <person name="Gao Y."/>
            <person name="Zhang Y."/>
            <person name="Chen B."/>
            <person name="Luo J."/>
            <person name="Deng Z."/>
            <person name="Chen X."/>
            <person name="Wang L."/>
            <person name="Chen S."/>
        </authorList>
    </citation>
    <scope>NUCLEOTIDE SEQUENCE [LARGE SCALE GENOMIC DNA]</scope>
    <source>
        <strain evidence="1 2">JCM 10635</strain>
    </source>
</reference>
<dbReference type="EMBL" id="CP031305">
    <property type="protein sequence ID" value="QCC55735.1"/>
    <property type="molecule type" value="Genomic_DNA"/>
</dbReference>
<dbReference type="KEGG" id="nbg:DV706_15410"/>
<name>A0A4D6HQI7_9EURY</name>
<proteinExistence type="predicted"/>
<dbReference type="RefSeq" id="WP_006067662.1">
    <property type="nucleotide sequence ID" value="NZ_CP031305.1"/>
</dbReference>
<evidence type="ECO:0000313" key="2">
    <source>
        <dbReference type="Proteomes" id="UP000296822"/>
    </source>
</evidence>
<organism evidence="1 2">
    <name type="scientific">Natronorubrum bangense</name>
    <dbReference type="NCBI Taxonomy" id="61858"/>
    <lineage>
        <taxon>Archaea</taxon>
        <taxon>Methanobacteriati</taxon>
        <taxon>Methanobacteriota</taxon>
        <taxon>Stenosarchaea group</taxon>
        <taxon>Halobacteria</taxon>
        <taxon>Halobacteriales</taxon>
        <taxon>Natrialbaceae</taxon>
        <taxon>Natronorubrum</taxon>
    </lineage>
</organism>